<organism evidence="2 3">
    <name type="scientific">Mucuna pruriens</name>
    <name type="common">Velvet bean</name>
    <name type="synonym">Dolichos pruriens</name>
    <dbReference type="NCBI Taxonomy" id="157652"/>
    <lineage>
        <taxon>Eukaryota</taxon>
        <taxon>Viridiplantae</taxon>
        <taxon>Streptophyta</taxon>
        <taxon>Embryophyta</taxon>
        <taxon>Tracheophyta</taxon>
        <taxon>Spermatophyta</taxon>
        <taxon>Magnoliopsida</taxon>
        <taxon>eudicotyledons</taxon>
        <taxon>Gunneridae</taxon>
        <taxon>Pentapetalae</taxon>
        <taxon>rosids</taxon>
        <taxon>fabids</taxon>
        <taxon>Fabales</taxon>
        <taxon>Fabaceae</taxon>
        <taxon>Papilionoideae</taxon>
        <taxon>50 kb inversion clade</taxon>
        <taxon>NPAAA clade</taxon>
        <taxon>indigoferoid/millettioid clade</taxon>
        <taxon>Phaseoleae</taxon>
        <taxon>Mucuna</taxon>
    </lineage>
</organism>
<protein>
    <submittedName>
        <fullName evidence="2">Uncharacterized protein</fullName>
    </submittedName>
</protein>
<proteinExistence type="predicted"/>
<gene>
    <name evidence="2" type="ORF">CR513_45025</name>
</gene>
<comment type="caution">
    <text evidence="2">The sequence shown here is derived from an EMBL/GenBank/DDBJ whole genome shotgun (WGS) entry which is preliminary data.</text>
</comment>
<feature type="non-terminal residue" evidence="2">
    <location>
        <position position="1"/>
    </location>
</feature>
<dbReference type="Proteomes" id="UP000257109">
    <property type="component" value="Unassembled WGS sequence"/>
</dbReference>
<evidence type="ECO:0000313" key="2">
    <source>
        <dbReference type="EMBL" id="RDX75133.1"/>
    </source>
</evidence>
<evidence type="ECO:0000256" key="1">
    <source>
        <dbReference type="SAM" id="MobiDB-lite"/>
    </source>
</evidence>
<name>A0A371FAH7_MUCPR</name>
<evidence type="ECO:0000313" key="3">
    <source>
        <dbReference type="Proteomes" id="UP000257109"/>
    </source>
</evidence>
<reference evidence="2" key="1">
    <citation type="submission" date="2018-05" db="EMBL/GenBank/DDBJ databases">
        <title>Draft genome of Mucuna pruriens seed.</title>
        <authorList>
            <person name="Nnadi N.E."/>
            <person name="Vos R."/>
            <person name="Hasami M.H."/>
            <person name="Devisetty U.K."/>
            <person name="Aguiy J.C."/>
        </authorList>
    </citation>
    <scope>NUCLEOTIDE SEQUENCE [LARGE SCALE GENOMIC DNA]</scope>
    <source>
        <strain evidence="2">JCA_2017</strain>
    </source>
</reference>
<dbReference type="AlphaFoldDB" id="A0A371FAH7"/>
<feature type="compositionally biased region" description="Basic and acidic residues" evidence="1">
    <location>
        <begin position="1"/>
        <end position="11"/>
    </location>
</feature>
<accession>A0A371FAH7</accession>
<sequence length="78" mass="8668">MTNKGKSDGRRPSNCGRGTLPMVYEEPEPTFIGESIPIIPSIVVTPSTLEDSLTPEYPSLHSKHLVDQRSFLQVIDKE</sequence>
<dbReference type="EMBL" id="QJKJ01009936">
    <property type="protein sequence ID" value="RDX75133.1"/>
    <property type="molecule type" value="Genomic_DNA"/>
</dbReference>
<feature type="region of interest" description="Disordered" evidence="1">
    <location>
        <begin position="1"/>
        <end position="22"/>
    </location>
</feature>
<keyword evidence="3" id="KW-1185">Reference proteome</keyword>